<proteinExistence type="predicted"/>
<feature type="region of interest" description="Disordered" evidence="1">
    <location>
        <begin position="206"/>
        <end position="246"/>
    </location>
</feature>
<keyword evidence="2" id="KW-0472">Membrane</keyword>
<reference evidence="4" key="1">
    <citation type="journal article" date="2019" name="Int. J. Syst. Evol. Microbiol.">
        <title>The Global Catalogue of Microorganisms (GCM) 10K type strain sequencing project: providing services to taxonomists for standard genome sequencing and annotation.</title>
        <authorList>
            <consortium name="The Broad Institute Genomics Platform"/>
            <consortium name="The Broad Institute Genome Sequencing Center for Infectious Disease"/>
            <person name="Wu L."/>
            <person name="Ma J."/>
        </authorList>
    </citation>
    <scope>NUCLEOTIDE SEQUENCE [LARGE SCALE GENOMIC DNA]</scope>
    <source>
        <strain evidence="4">CGMCC 1.13681</strain>
    </source>
</reference>
<evidence type="ECO:0000313" key="4">
    <source>
        <dbReference type="Proteomes" id="UP001596413"/>
    </source>
</evidence>
<dbReference type="Proteomes" id="UP001596413">
    <property type="component" value="Unassembled WGS sequence"/>
</dbReference>
<organism evidence="3 4">
    <name type="scientific">Streptomyces polyrhachis</name>
    <dbReference type="NCBI Taxonomy" id="1282885"/>
    <lineage>
        <taxon>Bacteria</taxon>
        <taxon>Bacillati</taxon>
        <taxon>Actinomycetota</taxon>
        <taxon>Actinomycetes</taxon>
        <taxon>Kitasatosporales</taxon>
        <taxon>Streptomycetaceae</taxon>
        <taxon>Streptomyces</taxon>
    </lineage>
</organism>
<feature type="compositionally biased region" description="Basic residues" evidence="1">
    <location>
        <begin position="1"/>
        <end position="11"/>
    </location>
</feature>
<protein>
    <submittedName>
        <fullName evidence="3">DUF5324 family protein</fullName>
    </submittedName>
</protein>
<feature type="region of interest" description="Disordered" evidence="1">
    <location>
        <begin position="1"/>
        <end position="21"/>
    </location>
</feature>
<keyword evidence="4" id="KW-1185">Reference proteome</keyword>
<evidence type="ECO:0000256" key="2">
    <source>
        <dbReference type="SAM" id="Phobius"/>
    </source>
</evidence>
<evidence type="ECO:0000256" key="1">
    <source>
        <dbReference type="SAM" id="MobiDB-lite"/>
    </source>
</evidence>
<dbReference type="InterPro" id="IPR035214">
    <property type="entry name" value="DUF5324"/>
</dbReference>
<gene>
    <name evidence="3" type="ORF">ACFQLX_03170</name>
</gene>
<dbReference type="RefSeq" id="WP_386411645.1">
    <property type="nucleotide sequence ID" value="NZ_JBHSZO010000003.1"/>
</dbReference>
<evidence type="ECO:0000313" key="3">
    <source>
        <dbReference type="EMBL" id="MFC7217177.1"/>
    </source>
</evidence>
<keyword evidence="2" id="KW-0812">Transmembrane</keyword>
<dbReference type="Pfam" id="PF17258">
    <property type="entry name" value="DUF5324"/>
    <property type="match status" value="1"/>
</dbReference>
<sequence>MTRTHGVKRGVHTSGGTAKETVRNAAEAMAPYADAAREQGRHLAGQCAHTARHVAAGARERLAPKVADLAHDAHRTYEKQVVPKVSEAAYLTRAVALPTAQHAVQDAAHEAASRSTAALRALRGQVTPAEIAALSRRRHRRRSAARAVRTVAVLGAVGAGALAAWRWWDRQANPEWLVEPPEATEVGETYVEETLVYRSEDSAAEAVLDPEVQAKQSEEELLEDAASDPADATRTSFETYEREARD</sequence>
<dbReference type="EMBL" id="JBHSZO010000003">
    <property type="protein sequence ID" value="MFC7217177.1"/>
    <property type="molecule type" value="Genomic_DNA"/>
</dbReference>
<comment type="caution">
    <text evidence="3">The sequence shown here is derived from an EMBL/GenBank/DDBJ whole genome shotgun (WGS) entry which is preliminary data.</text>
</comment>
<keyword evidence="2" id="KW-1133">Transmembrane helix</keyword>
<feature type="transmembrane region" description="Helical" evidence="2">
    <location>
        <begin position="147"/>
        <end position="168"/>
    </location>
</feature>
<accession>A0ABW2G8S5</accession>
<name>A0ABW2G8S5_9ACTN</name>